<organism evidence="2 3">
    <name type="scientific">Oerskovia douganii</name>
    <dbReference type="NCBI Taxonomy" id="2762210"/>
    <lineage>
        <taxon>Bacteria</taxon>
        <taxon>Bacillati</taxon>
        <taxon>Actinomycetota</taxon>
        <taxon>Actinomycetes</taxon>
        <taxon>Micrococcales</taxon>
        <taxon>Cellulomonadaceae</taxon>
        <taxon>Oerskovia</taxon>
    </lineage>
</organism>
<accession>A0A9D5Z0K9</accession>
<dbReference type="Proteomes" id="UP000822993">
    <property type="component" value="Unassembled WGS sequence"/>
</dbReference>
<evidence type="ECO:0000313" key="3">
    <source>
        <dbReference type="Proteomes" id="UP000822993"/>
    </source>
</evidence>
<protein>
    <submittedName>
        <fullName evidence="2">Helix-turn-helix domain-containing protein</fullName>
    </submittedName>
</protein>
<dbReference type="InterPro" id="IPR009057">
    <property type="entry name" value="Homeodomain-like_sf"/>
</dbReference>
<dbReference type="GO" id="GO:0000150">
    <property type="term" value="F:DNA strand exchange activity"/>
    <property type="evidence" value="ECO:0007669"/>
    <property type="project" value="InterPro"/>
</dbReference>
<proteinExistence type="predicted"/>
<dbReference type="Pfam" id="PF02796">
    <property type="entry name" value="HTH_7"/>
    <property type="match status" value="1"/>
</dbReference>
<dbReference type="AlphaFoldDB" id="A0A9D5Z0K9"/>
<evidence type="ECO:0000313" key="2">
    <source>
        <dbReference type="EMBL" id="MBE7702310.1"/>
    </source>
</evidence>
<dbReference type="EMBL" id="JACSPN010000041">
    <property type="protein sequence ID" value="MBE7702310.1"/>
    <property type="molecule type" value="Genomic_DNA"/>
</dbReference>
<dbReference type="GO" id="GO:0003677">
    <property type="term" value="F:DNA binding"/>
    <property type="evidence" value="ECO:0007669"/>
    <property type="project" value="InterPro"/>
</dbReference>
<name>A0A9D5Z0K9_9CELL</name>
<feature type="domain" description="Resolvase HTH" evidence="1">
    <location>
        <begin position="6"/>
        <end position="27"/>
    </location>
</feature>
<evidence type="ECO:0000259" key="1">
    <source>
        <dbReference type="Pfam" id="PF02796"/>
    </source>
</evidence>
<dbReference type="SUPFAM" id="SSF46689">
    <property type="entry name" value="Homeodomain-like"/>
    <property type="match status" value="1"/>
</dbReference>
<reference evidence="2 3" key="1">
    <citation type="submission" date="2020-08" db="EMBL/GenBank/DDBJ databases">
        <title>A Genomic Blueprint of the Chicken Gut Microbiome.</title>
        <authorList>
            <person name="Gilroy R."/>
            <person name="Ravi A."/>
            <person name="Getino M."/>
            <person name="Pursley I."/>
            <person name="Horton D.L."/>
            <person name="Alikhan N.-F."/>
            <person name="Baker D."/>
            <person name="Gharbi K."/>
            <person name="Hall N."/>
            <person name="Watson M."/>
            <person name="Adriaenssens E.M."/>
            <person name="Foster-Nyarko E."/>
            <person name="Jarju S."/>
            <person name="Secka A."/>
            <person name="Antonio M."/>
            <person name="Oren A."/>
            <person name="Chaudhuri R."/>
            <person name="La Ragione R.M."/>
            <person name="Hildebrand F."/>
            <person name="Pallen M.J."/>
        </authorList>
    </citation>
    <scope>NUCLEOTIDE SEQUENCE [LARGE SCALE GENOMIC DNA]</scope>
    <source>
        <strain evidence="2 3">Sa1BUA8</strain>
    </source>
</reference>
<gene>
    <name evidence="2" type="ORF">H9623_18625</name>
</gene>
<dbReference type="Gene3D" id="1.10.10.60">
    <property type="entry name" value="Homeodomain-like"/>
    <property type="match status" value="1"/>
</dbReference>
<sequence length="33" mass="3817">MVARRMSSRQVADMFGIARTTVYRHLNRSTHPA</sequence>
<dbReference type="InterPro" id="IPR006120">
    <property type="entry name" value="Resolvase_HTH_dom"/>
</dbReference>
<comment type="caution">
    <text evidence="2">The sequence shown here is derived from an EMBL/GenBank/DDBJ whole genome shotgun (WGS) entry which is preliminary data.</text>
</comment>
<keyword evidence="3" id="KW-1185">Reference proteome</keyword>